<evidence type="ECO:0000313" key="7">
    <source>
        <dbReference type="Proteomes" id="UP000604046"/>
    </source>
</evidence>
<sequence length="629" mass="66284">MECKTQFYSLIRKFLSLAALSRALSAPLLLTLLHTNDHHSHLEANTVEFASSNVAGLSTQAAANNINVALGGYPRVVSGYAHLKQQAEQAGRSVLKLHAGDAVTGTSYYSLFKGMADAKMMSLVCFDAFTPGNHEFDDGDQALANFIEELQTVNASCATPVVAANIVPAAASPLQGKLNKSVVFSLGGEQVGVVGVDIRNKTLLSSSPSPGTTLTDERAAAQAEIDVLLGQGVNKIVLVTHMGYNNDLSLMASLRGVDVVIGGDSHSLLGNNVTRDVVGFSTVQGEYATVMSNAGGKAVCVVQAWEYNKAIGELEVDFDASGDVTRCGGMPRFPYDAAAIQSGRRRSSAAYTINATDTASVVSYLDALGQFMAVSEDGLAVSELSMYQAQVMALKQETIAYVPEKICYDRFPGQGRSTLCSSAATLPQGGAACQLVSQAFLAVTKAAHVAIQNGGGCRTDIAAGNFSHDDAYTMLPFSNMLVTLDMTGAQLQAVLEDALDFGLSDSSGAYPYAAGLRFDVAANETKGSRISNLEVRPRLTGSWMPISSGATYVVVTNSYIAGGQDGYTTFTAASSLKNSYIEYAEGLVRYSQEVGTLTEPPKQDFSTQGYIDSEGVVHGSSGLQWLSGF</sequence>
<dbReference type="InterPro" id="IPR008334">
    <property type="entry name" value="5'-Nucleotdase_C"/>
</dbReference>
<dbReference type="OrthoDB" id="420719at2759"/>
<dbReference type="GO" id="GO:0016788">
    <property type="term" value="F:hydrolase activity, acting on ester bonds"/>
    <property type="evidence" value="ECO:0007669"/>
    <property type="project" value="InterPro"/>
</dbReference>
<dbReference type="AlphaFoldDB" id="A0A812R2Z1"/>
<dbReference type="InterPro" id="IPR004843">
    <property type="entry name" value="Calcineurin-like_PHP"/>
</dbReference>
<proteinExistence type="inferred from homology"/>
<evidence type="ECO:0008006" key="8">
    <source>
        <dbReference type="Google" id="ProtNLM"/>
    </source>
</evidence>
<dbReference type="PANTHER" id="PTHR11575">
    <property type="entry name" value="5'-NUCLEOTIDASE-RELATED"/>
    <property type="match status" value="1"/>
</dbReference>
<dbReference type="SUPFAM" id="SSF56300">
    <property type="entry name" value="Metallo-dependent phosphatases"/>
    <property type="match status" value="1"/>
</dbReference>
<dbReference type="EMBL" id="CAJNDS010002296">
    <property type="protein sequence ID" value="CAE7416964.1"/>
    <property type="molecule type" value="Genomic_DNA"/>
</dbReference>
<dbReference type="Pfam" id="PF00149">
    <property type="entry name" value="Metallophos"/>
    <property type="match status" value="1"/>
</dbReference>
<dbReference type="GO" id="GO:0000166">
    <property type="term" value="F:nucleotide binding"/>
    <property type="evidence" value="ECO:0007669"/>
    <property type="project" value="UniProtKB-KW"/>
</dbReference>
<dbReference type="Gene3D" id="3.60.21.10">
    <property type="match status" value="1"/>
</dbReference>
<dbReference type="GO" id="GO:0009166">
    <property type="term" value="P:nucleotide catabolic process"/>
    <property type="evidence" value="ECO:0007669"/>
    <property type="project" value="InterPro"/>
</dbReference>
<evidence type="ECO:0000259" key="5">
    <source>
        <dbReference type="Pfam" id="PF02872"/>
    </source>
</evidence>
<dbReference type="InterPro" id="IPR029052">
    <property type="entry name" value="Metallo-depent_PP-like"/>
</dbReference>
<accession>A0A812R2Z1</accession>
<dbReference type="InterPro" id="IPR006179">
    <property type="entry name" value="5_nucleotidase/apyrase"/>
</dbReference>
<name>A0A812R2Z1_9DINO</name>
<dbReference type="PANTHER" id="PTHR11575:SF24">
    <property type="entry name" value="5'-NUCLEOTIDASE"/>
    <property type="match status" value="1"/>
</dbReference>
<reference evidence="6" key="1">
    <citation type="submission" date="2021-02" db="EMBL/GenBank/DDBJ databases">
        <authorList>
            <person name="Dougan E. K."/>
            <person name="Rhodes N."/>
            <person name="Thang M."/>
            <person name="Chan C."/>
        </authorList>
    </citation>
    <scope>NUCLEOTIDE SEQUENCE</scope>
</reference>
<evidence type="ECO:0000256" key="1">
    <source>
        <dbReference type="ARBA" id="ARBA00006654"/>
    </source>
</evidence>
<dbReference type="Proteomes" id="UP000604046">
    <property type="component" value="Unassembled WGS sequence"/>
</dbReference>
<dbReference type="Gene3D" id="3.90.780.10">
    <property type="entry name" value="5'-Nucleotidase, C-terminal domain"/>
    <property type="match status" value="1"/>
</dbReference>
<keyword evidence="7" id="KW-1185">Reference proteome</keyword>
<keyword evidence="2" id="KW-0732">Signal</keyword>
<dbReference type="InterPro" id="IPR036907">
    <property type="entry name" value="5'-Nucleotdase_C_sf"/>
</dbReference>
<dbReference type="Pfam" id="PF02872">
    <property type="entry name" value="5_nucleotid_C"/>
    <property type="match status" value="1"/>
</dbReference>
<keyword evidence="3" id="KW-0378">Hydrolase</keyword>
<evidence type="ECO:0000259" key="4">
    <source>
        <dbReference type="Pfam" id="PF00149"/>
    </source>
</evidence>
<keyword evidence="3" id="KW-0547">Nucleotide-binding</keyword>
<organism evidence="6 7">
    <name type="scientific">Symbiodinium natans</name>
    <dbReference type="NCBI Taxonomy" id="878477"/>
    <lineage>
        <taxon>Eukaryota</taxon>
        <taxon>Sar</taxon>
        <taxon>Alveolata</taxon>
        <taxon>Dinophyceae</taxon>
        <taxon>Suessiales</taxon>
        <taxon>Symbiodiniaceae</taxon>
        <taxon>Symbiodinium</taxon>
    </lineage>
</organism>
<comment type="caution">
    <text evidence="6">The sequence shown here is derived from an EMBL/GenBank/DDBJ whole genome shotgun (WGS) entry which is preliminary data.</text>
</comment>
<evidence type="ECO:0000256" key="2">
    <source>
        <dbReference type="ARBA" id="ARBA00022729"/>
    </source>
</evidence>
<feature type="domain" description="5'-Nucleotidase C-terminal" evidence="5">
    <location>
        <begin position="432"/>
        <end position="571"/>
    </location>
</feature>
<dbReference type="PROSITE" id="PS00785">
    <property type="entry name" value="5_NUCLEOTIDASE_1"/>
    <property type="match status" value="1"/>
</dbReference>
<evidence type="ECO:0000313" key="6">
    <source>
        <dbReference type="EMBL" id="CAE7416964.1"/>
    </source>
</evidence>
<dbReference type="GO" id="GO:0046872">
    <property type="term" value="F:metal ion binding"/>
    <property type="evidence" value="ECO:0007669"/>
    <property type="project" value="InterPro"/>
</dbReference>
<dbReference type="PRINTS" id="PR01607">
    <property type="entry name" value="APYRASEFAMLY"/>
</dbReference>
<comment type="similarity">
    <text evidence="1 3">Belongs to the 5'-nucleotidase family.</text>
</comment>
<protein>
    <recommendedName>
        <fullName evidence="8">5'-nucleotidase</fullName>
    </recommendedName>
</protein>
<dbReference type="SUPFAM" id="SSF55816">
    <property type="entry name" value="5'-nucleotidase (syn. UDP-sugar hydrolase), C-terminal domain"/>
    <property type="match status" value="1"/>
</dbReference>
<gene>
    <name evidence="6" type="ORF">SNAT2548_LOCUS22672</name>
</gene>
<dbReference type="InterPro" id="IPR006146">
    <property type="entry name" value="5'-Nucleotdase_CS"/>
</dbReference>
<feature type="domain" description="Calcineurin-like phosphoesterase" evidence="4">
    <location>
        <begin position="31"/>
        <end position="267"/>
    </location>
</feature>
<evidence type="ECO:0000256" key="3">
    <source>
        <dbReference type="RuleBase" id="RU362119"/>
    </source>
</evidence>